<reference evidence="1" key="1">
    <citation type="submission" date="2020-03" db="EMBL/GenBank/DDBJ databases">
        <title>The deep terrestrial virosphere.</title>
        <authorList>
            <person name="Holmfeldt K."/>
            <person name="Nilsson E."/>
            <person name="Simone D."/>
            <person name="Lopez-Fernandez M."/>
            <person name="Wu X."/>
            <person name="de Brujin I."/>
            <person name="Lundin D."/>
            <person name="Andersson A."/>
            <person name="Bertilsson S."/>
            <person name="Dopson M."/>
        </authorList>
    </citation>
    <scope>NUCLEOTIDE SEQUENCE</scope>
    <source>
        <strain evidence="1">TM448B03259</strain>
    </source>
</reference>
<organism evidence="1">
    <name type="scientific">viral metagenome</name>
    <dbReference type="NCBI Taxonomy" id="1070528"/>
    <lineage>
        <taxon>unclassified sequences</taxon>
        <taxon>metagenomes</taxon>
        <taxon>organismal metagenomes</taxon>
    </lineage>
</organism>
<dbReference type="EMBL" id="MT145003">
    <property type="protein sequence ID" value="QJI02460.1"/>
    <property type="molecule type" value="Genomic_DNA"/>
</dbReference>
<name>A0A6M3XX39_9ZZZZ</name>
<evidence type="ECO:0000313" key="1">
    <source>
        <dbReference type="EMBL" id="QJI02460.1"/>
    </source>
</evidence>
<dbReference type="AlphaFoldDB" id="A0A6M3XX39"/>
<dbReference type="Gene3D" id="2.20.28.30">
    <property type="entry name" value="RNA polymerase ii, chain L"/>
    <property type="match status" value="1"/>
</dbReference>
<gene>
    <name evidence="1" type="ORF">TM448B03259_0014</name>
</gene>
<proteinExistence type="predicted"/>
<protein>
    <submittedName>
        <fullName evidence="1">Uncharacterized protein</fullName>
    </submittedName>
</protein>
<accession>A0A6M3XX39</accession>
<sequence length="57" mass="6946">MVNYKTQRLKYNFLKWQMKYYCPVCKKNIELSETQNLGFSKLFCPHCYKVIAVKFND</sequence>